<dbReference type="AlphaFoldDB" id="A0A9Q4A6B4"/>
<dbReference type="RefSeq" id="WP_236425464.1">
    <property type="nucleotide sequence ID" value="NZ_CAWQUS010000106.1"/>
</dbReference>
<accession>A0A9Q4A6B4</accession>
<evidence type="ECO:0000313" key="1">
    <source>
        <dbReference type="EMBL" id="MCF5630976.1"/>
    </source>
</evidence>
<proteinExistence type="predicted"/>
<gene>
    <name evidence="1" type="ORF">GIV53_17035</name>
</gene>
<comment type="caution">
    <text evidence="1">The sequence shown here is derived from an EMBL/GenBank/DDBJ whole genome shotgun (WGS) entry which is preliminary data.</text>
</comment>
<evidence type="ECO:0000313" key="2">
    <source>
        <dbReference type="Proteomes" id="UP000814010"/>
    </source>
</evidence>
<reference evidence="1" key="1">
    <citation type="submission" date="2019-11" db="EMBL/GenBank/DDBJ databases">
        <title>Epiphytic Pseudomonas syringae from cherry orchards.</title>
        <authorList>
            <person name="Hulin M.T."/>
        </authorList>
    </citation>
    <scope>NUCLEOTIDE SEQUENCE</scope>
    <source>
        <strain evidence="1">PA-2-5E</strain>
    </source>
</reference>
<dbReference type="EMBL" id="WKAE01000198">
    <property type="protein sequence ID" value="MCF5630976.1"/>
    <property type="molecule type" value="Genomic_DNA"/>
</dbReference>
<dbReference type="Proteomes" id="UP000814010">
    <property type="component" value="Unassembled WGS sequence"/>
</dbReference>
<organism evidence="1 2">
    <name type="scientific">Pseudomonas syringae</name>
    <dbReference type="NCBI Taxonomy" id="317"/>
    <lineage>
        <taxon>Bacteria</taxon>
        <taxon>Pseudomonadati</taxon>
        <taxon>Pseudomonadota</taxon>
        <taxon>Gammaproteobacteria</taxon>
        <taxon>Pseudomonadales</taxon>
        <taxon>Pseudomonadaceae</taxon>
        <taxon>Pseudomonas</taxon>
    </lineage>
</organism>
<sequence>MPFFILDARIAPKYFKNDVAQGIHALWPDLQRLRDERFYVSSVGFVTERLRFVYTLAPKMRPSLPEAQTWCATRAAAQQKLLPTPGQSWQHRAFFAHALFNQASSLPFCDRPLSRCDNPSTPFTLGKRR</sequence>
<protein>
    <submittedName>
        <fullName evidence="1">Uncharacterized protein</fullName>
    </submittedName>
</protein>
<name>A0A9Q4A6B4_PSESX</name>